<gene>
    <name evidence="4" type="ORF">Helico6505_0010</name>
</gene>
<dbReference type="AlphaFoldDB" id="A0A650EKB6"/>
<evidence type="ECO:0000313" key="4">
    <source>
        <dbReference type="EMBL" id="QGT50169.1"/>
    </source>
</evidence>
<evidence type="ECO:0000256" key="2">
    <source>
        <dbReference type="ARBA" id="ARBA00022679"/>
    </source>
</evidence>
<name>A0A650EKB6_9HELI</name>
<dbReference type="PANTHER" id="PTHR13778">
    <property type="entry name" value="GLYCOSYLTRANSFERASE 8 DOMAIN-CONTAINING PROTEIN"/>
    <property type="match status" value="1"/>
</dbReference>
<dbReference type="EMBL" id="MN577568">
    <property type="protein sequence ID" value="QGT50169.1"/>
    <property type="molecule type" value="Genomic_DNA"/>
</dbReference>
<reference evidence="4" key="1">
    <citation type="journal article" date="2020" name="J. ISSAAS">
        <title>Lactobacilli and other gastrointestinal microbiota of Peromyscus leucopus, reservoir host for agents of Lyme disease and other zoonoses in North America.</title>
        <authorList>
            <person name="Milovic A."/>
            <person name="Bassam K."/>
            <person name="Shao H."/>
            <person name="Chatzistamou I."/>
            <person name="Tufts D.M."/>
            <person name="Diuk-Wasser M."/>
            <person name="Barbour A.G."/>
        </authorList>
    </citation>
    <scope>NUCLEOTIDE SEQUENCE</scope>
    <source>
        <strain evidence="4">LL4</strain>
    </source>
</reference>
<keyword evidence="3" id="KW-0479">Metal-binding</keyword>
<dbReference type="PANTHER" id="PTHR13778:SF47">
    <property type="entry name" value="LIPOPOLYSACCHARIDE 1,3-GALACTOSYLTRANSFERASE"/>
    <property type="match status" value="1"/>
</dbReference>
<dbReference type="Gene3D" id="3.90.550.10">
    <property type="entry name" value="Spore Coat Polysaccharide Biosynthesis Protein SpsA, Chain A"/>
    <property type="match status" value="1"/>
</dbReference>
<keyword evidence="2" id="KW-0808">Transferase</keyword>
<evidence type="ECO:0000256" key="3">
    <source>
        <dbReference type="ARBA" id="ARBA00022723"/>
    </source>
</evidence>
<dbReference type="InterPro" id="IPR029044">
    <property type="entry name" value="Nucleotide-diphossugar_trans"/>
</dbReference>
<proteinExistence type="predicted"/>
<dbReference type="GO" id="GO:0016757">
    <property type="term" value="F:glycosyltransferase activity"/>
    <property type="evidence" value="ECO:0007669"/>
    <property type="project" value="UniProtKB-KW"/>
</dbReference>
<protein>
    <submittedName>
        <fullName evidence="4">Uncharacterized protein</fullName>
    </submittedName>
</protein>
<organism evidence="4">
    <name type="scientific">uncultured Helicobacter sp</name>
    <dbReference type="NCBI Taxonomy" id="175537"/>
    <lineage>
        <taxon>Bacteria</taxon>
        <taxon>Pseudomonadati</taxon>
        <taxon>Campylobacterota</taxon>
        <taxon>Epsilonproteobacteria</taxon>
        <taxon>Campylobacterales</taxon>
        <taxon>Helicobacteraceae</taxon>
        <taxon>Helicobacter</taxon>
        <taxon>environmental samples</taxon>
    </lineage>
</organism>
<sequence>MQNTNLSIYFIDIRPKLASYDTSLFTLNYYLTIEAYYRLFIPQIFQTFEKVLYVDCDITFRKDIAELYHTNMEDFLVAAVRDVGLILNVQVRELEMYRTYIYETLQLSDASDYFNSGLMLFNLRLMREANLDLLQLGIGLLQKGIKTLYSHF</sequence>
<dbReference type="InterPro" id="IPR050748">
    <property type="entry name" value="Glycosyltrans_8_dom-fam"/>
</dbReference>
<evidence type="ECO:0000256" key="1">
    <source>
        <dbReference type="ARBA" id="ARBA00022676"/>
    </source>
</evidence>
<dbReference type="SUPFAM" id="SSF53448">
    <property type="entry name" value="Nucleotide-diphospho-sugar transferases"/>
    <property type="match status" value="1"/>
</dbReference>
<dbReference type="InterPro" id="IPR002495">
    <property type="entry name" value="Glyco_trans_8"/>
</dbReference>
<accession>A0A650EKB6</accession>
<keyword evidence="1" id="KW-0328">Glycosyltransferase</keyword>
<dbReference type="Pfam" id="PF01501">
    <property type="entry name" value="Glyco_transf_8"/>
    <property type="match status" value="1"/>
</dbReference>
<dbReference type="GO" id="GO:0046872">
    <property type="term" value="F:metal ion binding"/>
    <property type="evidence" value="ECO:0007669"/>
    <property type="project" value="UniProtKB-KW"/>
</dbReference>